<dbReference type="InterPro" id="IPR025392">
    <property type="entry name" value="DUF4124"/>
</dbReference>
<keyword evidence="4" id="KW-1185">Reference proteome</keyword>
<reference evidence="3 4" key="1">
    <citation type="submission" date="2021-04" db="EMBL/GenBank/DDBJ databases">
        <title>novel species isolated from subtropical streams in China.</title>
        <authorList>
            <person name="Lu H."/>
        </authorList>
    </citation>
    <scope>NUCLEOTIDE SEQUENCE [LARGE SCALE GENOMIC DNA]</scope>
    <source>
        <strain evidence="3 4">BYS107W</strain>
    </source>
</reference>
<keyword evidence="1" id="KW-0175">Coiled coil</keyword>
<dbReference type="Proteomes" id="UP000680158">
    <property type="component" value="Unassembled WGS sequence"/>
</dbReference>
<feature type="domain" description="DUF4124" evidence="2">
    <location>
        <begin position="11"/>
        <end position="86"/>
    </location>
</feature>
<evidence type="ECO:0000313" key="3">
    <source>
        <dbReference type="EMBL" id="MBR7748243.1"/>
    </source>
</evidence>
<sequence length="205" mass="23741">MNKLPITLLSAMCCSSVQEAHADIFRCTTAQGKVVTSDRPIPECISRGMKVYSDAGRFKRNILPPLSAEEKQKIAQEQEQKQKQQAAEEERKREERYLLAHYQSEADVESARKRAVDVLQDKKRLANEQLETFNQVLLGLQAELKTSKKTTQEFESIQRRADDLSNNVLSTRKSIAFYDQGIQRTNREYDDTLKRFREVVSRTRR</sequence>
<evidence type="ECO:0000313" key="4">
    <source>
        <dbReference type="Proteomes" id="UP000680158"/>
    </source>
</evidence>
<feature type="coiled-coil region" evidence="1">
    <location>
        <begin position="67"/>
        <end position="167"/>
    </location>
</feature>
<evidence type="ECO:0000256" key="1">
    <source>
        <dbReference type="SAM" id="Coils"/>
    </source>
</evidence>
<dbReference type="EMBL" id="JAGSPM010000013">
    <property type="protein sequence ID" value="MBR7748243.1"/>
    <property type="molecule type" value="Genomic_DNA"/>
</dbReference>
<dbReference type="RefSeq" id="WP_212685566.1">
    <property type="nucleotide sequence ID" value="NZ_JAGSPM010000013.1"/>
</dbReference>
<dbReference type="Pfam" id="PF13511">
    <property type="entry name" value="DUF4124"/>
    <property type="match status" value="1"/>
</dbReference>
<proteinExistence type="predicted"/>
<accession>A0A941DG13</accession>
<gene>
    <name evidence="3" type="ORF">KDM92_16790</name>
</gene>
<dbReference type="AlphaFoldDB" id="A0A941DG13"/>
<organism evidence="3 4">
    <name type="scientific">Undibacterium baiyunense</name>
    <dbReference type="NCBI Taxonomy" id="2828731"/>
    <lineage>
        <taxon>Bacteria</taxon>
        <taxon>Pseudomonadati</taxon>
        <taxon>Pseudomonadota</taxon>
        <taxon>Betaproteobacteria</taxon>
        <taxon>Burkholderiales</taxon>
        <taxon>Oxalobacteraceae</taxon>
        <taxon>Undibacterium</taxon>
    </lineage>
</organism>
<comment type="caution">
    <text evidence="3">The sequence shown here is derived from an EMBL/GenBank/DDBJ whole genome shotgun (WGS) entry which is preliminary data.</text>
</comment>
<protein>
    <submittedName>
        <fullName evidence="3">DUF4124 domain-containing protein</fullName>
    </submittedName>
</protein>
<name>A0A941DG13_9BURK</name>
<evidence type="ECO:0000259" key="2">
    <source>
        <dbReference type="Pfam" id="PF13511"/>
    </source>
</evidence>